<name>A0A2S7YHF6_BEABA</name>
<gene>
    <name evidence="1" type="ORF">BB8028_0005g11420</name>
</gene>
<protein>
    <submittedName>
        <fullName evidence="1">Uncharacterized protein</fullName>
    </submittedName>
</protein>
<dbReference type="Proteomes" id="UP000237441">
    <property type="component" value="Unassembled WGS sequence"/>
</dbReference>
<accession>A0A2S7YHF6</accession>
<reference evidence="1 2" key="1">
    <citation type="submission" date="2016-07" db="EMBL/GenBank/DDBJ databases">
        <title>Comparative genomics of the entomopathogenic fungus Beauveria bassiana.</title>
        <authorList>
            <person name="Valero Jimenez C.A."/>
            <person name="Zwaan B.J."/>
            <person name="Van Kan J.A."/>
            <person name="Takken W."/>
            <person name="Debets A.J."/>
            <person name="Schoustra S.E."/>
            <person name="Koenraadt C.J."/>
        </authorList>
    </citation>
    <scope>NUCLEOTIDE SEQUENCE [LARGE SCALE GENOMIC DNA]</scope>
    <source>
        <strain evidence="1 2">ARSEF 8028</strain>
    </source>
</reference>
<evidence type="ECO:0000313" key="1">
    <source>
        <dbReference type="EMBL" id="PQK15630.1"/>
    </source>
</evidence>
<sequence length="157" mass="17260">MRIFTSLESIVKGERDKAQVERLPCYRASSVAMDLYVSCQEEHSSQTNLRDKLKERKRTGRSWVQLAGPSPILALLYSEVAEPTLDFKKTDRASITLIAATIHSNCPQRMIEAANVITNAVESAVRSNAPLSTNPGEQFGQIAADIKGHLASEMVSV</sequence>
<proteinExistence type="predicted"/>
<comment type="caution">
    <text evidence="1">The sequence shown here is derived from an EMBL/GenBank/DDBJ whole genome shotgun (WGS) entry which is preliminary data.</text>
</comment>
<dbReference type="EMBL" id="JRHA01000005">
    <property type="protein sequence ID" value="PQK15630.1"/>
    <property type="molecule type" value="Genomic_DNA"/>
</dbReference>
<dbReference type="AlphaFoldDB" id="A0A2S7YHF6"/>
<dbReference type="OrthoDB" id="5242801at2759"/>
<evidence type="ECO:0000313" key="2">
    <source>
        <dbReference type="Proteomes" id="UP000237441"/>
    </source>
</evidence>
<organism evidence="1 2">
    <name type="scientific">Beauveria bassiana</name>
    <name type="common">White muscardine disease fungus</name>
    <name type="synonym">Tritirachium shiotae</name>
    <dbReference type="NCBI Taxonomy" id="176275"/>
    <lineage>
        <taxon>Eukaryota</taxon>
        <taxon>Fungi</taxon>
        <taxon>Dikarya</taxon>
        <taxon>Ascomycota</taxon>
        <taxon>Pezizomycotina</taxon>
        <taxon>Sordariomycetes</taxon>
        <taxon>Hypocreomycetidae</taxon>
        <taxon>Hypocreales</taxon>
        <taxon>Cordycipitaceae</taxon>
        <taxon>Beauveria</taxon>
    </lineage>
</organism>